<comment type="caution">
    <text evidence="12">Lacks conserved residue(s) required for the propagation of feature annotation.</text>
</comment>
<dbReference type="GO" id="GO:0005737">
    <property type="term" value="C:cytoplasm"/>
    <property type="evidence" value="ECO:0007669"/>
    <property type="project" value="UniProtKB-SubCell"/>
</dbReference>
<gene>
    <name evidence="14" type="primary">AlNc14C400G11360</name>
    <name evidence="14" type="ORF">ALNC14_128030</name>
</gene>
<dbReference type="HAMAP" id="MF_01987">
    <property type="entry name" value="Ribokinase"/>
    <property type="match status" value="1"/>
</dbReference>
<protein>
    <recommendedName>
        <fullName evidence="3 12">Ribokinase</fullName>
        <shortName evidence="12">RK</shortName>
        <ecNumber evidence="2 12">2.7.1.15</ecNumber>
    </recommendedName>
</protein>
<dbReference type="UniPathway" id="UPA00916">
    <property type="reaction ID" value="UER00889"/>
</dbReference>
<keyword evidence="5 12" id="KW-0479">Metal-binding</keyword>
<keyword evidence="11 12" id="KW-0119">Carbohydrate metabolism</keyword>
<evidence type="ECO:0000256" key="2">
    <source>
        <dbReference type="ARBA" id="ARBA00012035"/>
    </source>
</evidence>
<feature type="binding site" evidence="12">
    <location>
        <begin position="225"/>
        <end position="230"/>
    </location>
    <ligand>
        <name>ATP</name>
        <dbReference type="ChEBI" id="CHEBI:30616"/>
    </ligand>
</feature>
<dbReference type="GO" id="GO:0004747">
    <property type="term" value="F:ribokinase activity"/>
    <property type="evidence" value="ECO:0007669"/>
    <property type="project" value="UniProtKB-UniRule"/>
</dbReference>
<comment type="subunit">
    <text evidence="12">Homodimer.</text>
</comment>
<comment type="activity regulation">
    <text evidence="12">Activated by a monovalent cation that binds near, but not in, the active site. The most likely occupant of the site in vivo is potassium. Ion binding induces a conformational change that may alter substrate affinity.</text>
</comment>
<evidence type="ECO:0000256" key="11">
    <source>
        <dbReference type="ARBA" id="ARBA00023277"/>
    </source>
</evidence>
<dbReference type="InterPro" id="IPR002173">
    <property type="entry name" value="Carboh/pur_kinase_PfkB_CS"/>
</dbReference>
<comment type="pathway">
    <text evidence="12">Carbohydrate metabolism; D-ribose degradation; D-ribose 5-phosphate from beta-D-ribopyranose: step 2/2.</text>
</comment>
<evidence type="ECO:0000256" key="3">
    <source>
        <dbReference type="ARBA" id="ARBA00016943"/>
    </source>
</evidence>
<dbReference type="PRINTS" id="PR00990">
    <property type="entry name" value="RIBOKINASE"/>
</dbReference>
<feature type="binding site" evidence="12">
    <location>
        <position position="260"/>
    </location>
    <ligand>
        <name>K(+)</name>
        <dbReference type="ChEBI" id="CHEBI:29103"/>
    </ligand>
</feature>
<keyword evidence="6 12" id="KW-0547">Nucleotide-binding</keyword>
<keyword evidence="7 12" id="KW-0418">Kinase</keyword>
<feature type="binding site" evidence="12">
    <location>
        <begin position="11"/>
        <end position="13"/>
    </location>
    <ligand>
        <name>substrate</name>
    </ligand>
</feature>
<comment type="subcellular location">
    <subcellularLocation>
        <location evidence="12">Cytoplasm</location>
    </subcellularLocation>
    <subcellularLocation>
        <location evidence="12">Nucleus</location>
    </subcellularLocation>
</comment>
<comment type="function">
    <text evidence="12">Catalyzes the phosphorylation of ribose at O-5 in a reaction requiring ATP and magnesium. The resulting D-ribose-5-phosphate can then be used either for sythesis of nucleotides, histidine, and tryptophan, or as a component of the pentose phosphate pathway.</text>
</comment>
<dbReference type="EC" id="2.7.1.15" evidence="2 12"/>
<feature type="binding site" evidence="12">
    <location>
        <position position="294"/>
    </location>
    <ligand>
        <name>K(+)</name>
        <dbReference type="ChEBI" id="CHEBI:29103"/>
    </ligand>
</feature>
<dbReference type="CDD" id="cd01174">
    <property type="entry name" value="ribokinase"/>
    <property type="match status" value="1"/>
</dbReference>
<keyword evidence="9 12" id="KW-0460">Magnesium</keyword>
<keyword evidence="8 12" id="KW-0067">ATP-binding</keyword>
<sequence length="327" mass="35078">MQSVLIVGSVNADLPVEVDRLPAVGETISANSSTLTPKLGGKGANQAVAIAKLAPPSSIHSIFRCQFGIDSNGALLKQTLLDNAVDIGESETIDCDSGQAIIFRLPDGSNSIVVVGGANRIWPTPVSAFENIIKAASVVMLQQEIPLKINEEVSKLAFRHNVPVFWDTGGRDQAIPQELFQYITLICPNETELARLCSLPVTNEEEAIQAAWSLQKKGANDILVTLGQKGSIHVPRTSMDDEDQVTLVPALPVSTVCDTTGAGDTYRGAFVVHYVLGRNIKECMEYASAAAALCVRKAGAMDSIPDYKEAEGMYQDWKNTSDHTHAT</sequence>
<evidence type="ECO:0000256" key="5">
    <source>
        <dbReference type="ARBA" id="ARBA00022723"/>
    </source>
</evidence>
<keyword evidence="4 12" id="KW-0808">Transferase</keyword>
<dbReference type="InterPro" id="IPR029056">
    <property type="entry name" value="Ribokinase-like"/>
</dbReference>
<feature type="binding site" evidence="12">
    <location>
        <begin position="263"/>
        <end position="264"/>
    </location>
    <ligand>
        <name>ATP</name>
        <dbReference type="ChEBI" id="CHEBI:30616"/>
    </ligand>
</feature>
<accession>F0WYV0</accession>
<dbReference type="Pfam" id="PF00294">
    <property type="entry name" value="PfkB"/>
    <property type="match status" value="1"/>
</dbReference>
<dbReference type="Gene3D" id="3.40.1190.20">
    <property type="match status" value="1"/>
</dbReference>
<evidence type="ECO:0000313" key="14">
    <source>
        <dbReference type="EMBL" id="CCA26659.1"/>
    </source>
</evidence>
<feature type="binding site" evidence="12">
    <location>
        <position position="299"/>
    </location>
    <ligand>
        <name>K(+)</name>
        <dbReference type="ChEBI" id="CHEBI:29103"/>
    </ligand>
</feature>
<dbReference type="PROSITE" id="PS00584">
    <property type="entry name" value="PFKB_KINASES_2"/>
    <property type="match status" value="1"/>
</dbReference>
<feature type="binding site" evidence="12">
    <location>
        <position position="258"/>
    </location>
    <ligand>
        <name>K(+)</name>
        <dbReference type="ChEBI" id="CHEBI:29103"/>
    </ligand>
</feature>
<evidence type="ECO:0000256" key="10">
    <source>
        <dbReference type="ARBA" id="ARBA00022958"/>
    </source>
</evidence>
<dbReference type="InterPro" id="IPR002139">
    <property type="entry name" value="Ribo/fructo_kinase"/>
</dbReference>
<comment type="cofactor">
    <cofactor evidence="12">
        <name>Mg(2+)</name>
        <dbReference type="ChEBI" id="CHEBI:18420"/>
    </cofactor>
    <text evidence="12">Requires a divalent cation, most likely magnesium in vivo, as an electrophilic catalyst to aid phosphoryl group transfer. It is the chelate of the metal and the nucleotide that is the actual substrate.</text>
</comment>
<feature type="domain" description="Carbohydrate kinase PfkB" evidence="13">
    <location>
        <begin position="1"/>
        <end position="305"/>
    </location>
</feature>
<dbReference type="PANTHER" id="PTHR10584:SF166">
    <property type="entry name" value="RIBOKINASE"/>
    <property type="match status" value="1"/>
</dbReference>
<feature type="binding site" evidence="12">
    <location>
        <position position="303"/>
    </location>
    <ligand>
        <name>K(+)</name>
        <dbReference type="ChEBI" id="CHEBI:29103"/>
    </ligand>
</feature>
<comment type="similarity">
    <text evidence="12">Belongs to the carbohydrate kinase PfkB family. Ribokinase subfamily.</text>
</comment>
<feature type="active site" description="Proton acceptor" evidence="12">
    <location>
        <position position="264"/>
    </location>
</feature>
<comment type="similarity">
    <text evidence="1">Belongs to the carbohydrate kinase pfkB family.</text>
</comment>
<dbReference type="GO" id="GO:0005634">
    <property type="term" value="C:nucleus"/>
    <property type="evidence" value="ECO:0007669"/>
    <property type="project" value="UniProtKB-SubCell"/>
</dbReference>
<reference evidence="14" key="1">
    <citation type="journal article" date="2011" name="PLoS Biol.">
        <title>Gene gain and loss during evolution of obligate parasitism in the white rust pathogen of Arabidopsis thaliana.</title>
        <authorList>
            <person name="Kemen E."/>
            <person name="Gardiner A."/>
            <person name="Schultz-Larsen T."/>
            <person name="Kemen A.C."/>
            <person name="Balmuth A.L."/>
            <person name="Robert-Seilaniantz A."/>
            <person name="Bailey K."/>
            <person name="Holub E."/>
            <person name="Studholme D.J."/>
            <person name="Maclean D."/>
            <person name="Jones J.D."/>
        </authorList>
    </citation>
    <scope>NUCLEOTIDE SEQUENCE</scope>
</reference>
<dbReference type="AlphaFoldDB" id="F0WYV0"/>
<feature type="binding site" evidence="12">
    <location>
        <begin position="41"/>
        <end position="45"/>
    </location>
    <ligand>
        <name>substrate</name>
    </ligand>
</feature>
<feature type="binding site" evidence="12">
    <location>
        <position position="297"/>
    </location>
    <ligand>
        <name>K(+)</name>
        <dbReference type="ChEBI" id="CHEBI:29103"/>
    </ligand>
</feature>
<keyword evidence="10 12" id="KW-0630">Potassium</keyword>
<evidence type="ECO:0000256" key="1">
    <source>
        <dbReference type="ARBA" id="ARBA00005380"/>
    </source>
</evidence>
<dbReference type="InterPro" id="IPR011877">
    <property type="entry name" value="Ribokinase"/>
</dbReference>
<keyword evidence="12" id="KW-0539">Nucleus</keyword>
<evidence type="ECO:0000259" key="13">
    <source>
        <dbReference type="Pfam" id="PF00294"/>
    </source>
</evidence>
<evidence type="ECO:0000256" key="8">
    <source>
        <dbReference type="ARBA" id="ARBA00022840"/>
    </source>
</evidence>
<evidence type="ECO:0000256" key="6">
    <source>
        <dbReference type="ARBA" id="ARBA00022741"/>
    </source>
</evidence>
<dbReference type="PANTHER" id="PTHR10584">
    <property type="entry name" value="SUGAR KINASE"/>
    <property type="match status" value="1"/>
</dbReference>
<dbReference type="EMBL" id="FR824443">
    <property type="protein sequence ID" value="CCA26659.1"/>
    <property type="molecule type" value="Genomic_DNA"/>
</dbReference>
<comment type="catalytic activity">
    <reaction evidence="12">
        <text>D-ribose + ATP = D-ribose 5-phosphate + ADP + H(+)</text>
        <dbReference type="Rhea" id="RHEA:13697"/>
        <dbReference type="ChEBI" id="CHEBI:15378"/>
        <dbReference type="ChEBI" id="CHEBI:30616"/>
        <dbReference type="ChEBI" id="CHEBI:47013"/>
        <dbReference type="ChEBI" id="CHEBI:78346"/>
        <dbReference type="ChEBI" id="CHEBI:456216"/>
        <dbReference type="EC" id="2.7.1.15"/>
    </reaction>
</comment>
<dbReference type="HOGENOM" id="CLU_027634_2_2_1"/>
<dbReference type="GO" id="GO:0019303">
    <property type="term" value="P:D-ribose catabolic process"/>
    <property type="evidence" value="ECO:0007669"/>
    <property type="project" value="UniProtKB-UniRule"/>
</dbReference>
<organism evidence="14">
    <name type="scientific">Albugo laibachii Nc14</name>
    <dbReference type="NCBI Taxonomy" id="890382"/>
    <lineage>
        <taxon>Eukaryota</taxon>
        <taxon>Sar</taxon>
        <taxon>Stramenopiles</taxon>
        <taxon>Oomycota</taxon>
        <taxon>Peronosporomycetes</taxon>
        <taxon>Albuginales</taxon>
        <taxon>Albuginaceae</taxon>
        <taxon>Albugo</taxon>
    </lineage>
</organism>
<keyword evidence="12" id="KW-0963">Cytoplasm</keyword>
<evidence type="ECO:0000256" key="7">
    <source>
        <dbReference type="ARBA" id="ARBA00022777"/>
    </source>
</evidence>
<feature type="binding site" evidence="12">
    <location>
        <position position="264"/>
    </location>
    <ligand>
        <name>substrate</name>
    </ligand>
</feature>
<evidence type="ECO:0000256" key="4">
    <source>
        <dbReference type="ARBA" id="ARBA00022679"/>
    </source>
</evidence>
<name>F0WYV0_9STRA</name>
<evidence type="ECO:0000256" key="9">
    <source>
        <dbReference type="ARBA" id="ARBA00022842"/>
    </source>
</evidence>
<feature type="binding site" evidence="12">
    <location>
        <position position="189"/>
    </location>
    <ligand>
        <name>ATP</name>
        <dbReference type="ChEBI" id="CHEBI:30616"/>
    </ligand>
</feature>
<feature type="binding site" evidence="12">
    <location>
        <position position="144"/>
    </location>
    <ligand>
        <name>substrate</name>
    </ligand>
</feature>
<dbReference type="GO" id="GO:0005524">
    <property type="term" value="F:ATP binding"/>
    <property type="evidence" value="ECO:0007669"/>
    <property type="project" value="UniProtKB-UniRule"/>
</dbReference>
<reference evidence="14" key="2">
    <citation type="submission" date="2011-02" db="EMBL/GenBank/DDBJ databases">
        <authorList>
            <person name="MacLean D."/>
        </authorList>
    </citation>
    <scope>NUCLEOTIDE SEQUENCE</scope>
</reference>
<proteinExistence type="inferred from homology"/>
<evidence type="ECO:0000256" key="12">
    <source>
        <dbReference type="HAMAP-Rule" id="MF_03215"/>
    </source>
</evidence>
<dbReference type="InterPro" id="IPR011611">
    <property type="entry name" value="PfkB_dom"/>
</dbReference>
<dbReference type="SUPFAM" id="SSF53613">
    <property type="entry name" value="Ribokinase-like"/>
    <property type="match status" value="1"/>
</dbReference>
<dbReference type="GO" id="GO:0046872">
    <property type="term" value="F:metal ion binding"/>
    <property type="evidence" value="ECO:0007669"/>
    <property type="project" value="UniProtKB-KW"/>
</dbReference>